<protein>
    <recommendedName>
        <fullName evidence="1">DDE-1 domain-containing protein</fullName>
    </recommendedName>
</protein>
<proteinExistence type="predicted"/>
<evidence type="ECO:0000259" key="1">
    <source>
        <dbReference type="Pfam" id="PF03184"/>
    </source>
</evidence>
<dbReference type="InParanoid" id="A0A1X7VDC2"/>
<dbReference type="Pfam" id="PF03184">
    <property type="entry name" value="DDE_1"/>
    <property type="match status" value="1"/>
</dbReference>
<evidence type="ECO:0000313" key="2">
    <source>
        <dbReference type="EnsemblMetazoa" id="Aqu2.1.37988_001"/>
    </source>
</evidence>
<organism evidence="2">
    <name type="scientific">Amphimedon queenslandica</name>
    <name type="common">Sponge</name>
    <dbReference type="NCBI Taxonomy" id="400682"/>
    <lineage>
        <taxon>Eukaryota</taxon>
        <taxon>Metazoa</taxon>
        <taxon>Porifera</taxon>
        <taxon>Demospongiae</taxon>
        <taxon>Heteroscleromorpha</taxon>
        <taxon>Haplosclerida</taxon>
        <taxon>Niphatidae</taxon>
        <taxon>Amphimedon</taxon>
    </lineage>
</organism>
<name>A0A1X7VDC2_AMPQE</name>
<dbReference type="GO" id="GO:0003676">
    <property type="term" value="F:nucleic acid binding"/>
    <property type="evidence" value="ECO:0007669"/>
    <property type="project" value="InterPro"/>
</dbReference>
<dbReference type="InterPro" id="IPR004875">
    <property type="entry name" value="DDE_SF_endonuclease_dom"/>
</dbReference>
<sequence length="253" mass="29107">MNYTQRRGTTKAKVSVPAFNQAKELFLLEVFDVVAMNEIPIHLIFNWDQTGLNLVPVSSWTMTSKESKCVEIQSLADKRQITCVFCGTLLAEFLPPQLIYSGKRDRCLPTFKFPEDWLISHTQSQWSNKSTMISYIEEVIVPFLEKKREQINVDQDQSTLAIFDCFKGQLTEKVCQYLEENDIHSVLIPPNCTDRLQPLDISVNKAVKDFLHTEFQNWYANEVAKQYLESDNDQDTAPIDLSTARMKFHGVNG</sequence>
<dbReference type="AlphaFoldDB" id="A0A1X7VDC2"/>
<dbReference type="eggNOG" id="ENOG502S2VE">
    <property type="taxonomic scope" value="Eukaryota"/>
</dbReference>
<dbReference type="EnsemblMetazoa" id="Aqu2.1.37988_001">
    <property type="protein sequence ID" value="Aqu2.1.37988_001"/>
    <property type="gene ID" value="Aqu2.1.37988"/>
</dbReference>
<reference evidence="2" key="1">
    <citation type="submission" date="2017-05" db="UniProtKB">
        <authorList>
            <consortium name="EnsemblMetazoa"/>
        </authorList>
    </citation>
    <scope>IDENTIFICATION</scope>
</reference>
<accession>A0A1X7VDC2</accession>
<feature type="domain" description="DDE-1" evidence="1">
    <location>
        <begin position="79"/>
        <end position="222"/>
    </location>
</feature>
<dbReference type="OrthoDB" id="8187571at2759"/>